<dbReference type="AlphaFoldDB" id="A0A3S4GAH2"/>
<dbReference type="Gene3D" id="3.40.50.880">
    <property type="match status" value="1"/>
</dbReference>
<gene>
    <name evidence="1" type="ORF">NCTC9419_01535</name>
</gene>
<dbReference type="Proteomes" id="UP000271603">
    <property type="component" value="Chromosome"/>
</dbReference>
<organism evidence="1 2">
    <name type="scientific">Serratia rubidaea</name>
    <name type="common">Serratia marinorubra</name>
    <dbReference type="NCBI Taxonomy" id="61652"/>
    <lineage>
        <taxon>Bacteria</taxon>
        <taxon>Pseudomonadati</taxon>
        <taxon>Pseudomonadota</taxon>
        <taxon>Gammaproteobacteria</taxon>
        <taxon>Enterobacterales</taxon>
        <taxon>Yersiniaceae</taxon>
        <taxon>Serratia</taxon>
    </lineage>
</organism>
<dbReference type="InterPro" id="IPR029062">
    <property type="entry name" value="Class_I_gatase-like"/>
</dbReference>
<evidence type="ECO:0000313" key="2">
    <source>
        <dbReference type="Proteomes" id="UP000271603"/>
    </source>
</evidence>
<proteinExistence type="predicted"/>
<reference evidence="1 2" key="1">
    <citation type="submission" date="2018-12" db="EMBL/GenBank/DDBJ databases">
        <authorList>
            <consortium name="Pathogen Informatics"/>
        </authorList>
    </citation>
    <scope>NUCLEOTIDE SEQUENCE [LARGE SCALE GENOMIC DNA]</scope>
    <source>
        <strain evidence="1 2">NCTC9419</strain>
    </source>
</reference>
<accession>A0A3S4GAH2</accession>
<sequence length="104" mass="11181">MTSGIDFALRVAAKLRGRLNAEFAQLIIEYDPDPPFRAGHPRVAPPEVMALAKKKMPGGLKGLQKIPALFRRCQNIALSGSVTGLSGRFLIIGGEETGLPEVLK</sequence>
<evidence type="ECO:0000313" key="1">
    <source>
        <dbReference type="EMBL" id="VEA70043.1"/>
    </source>
</evidence>
<protein>
    <submittedName>
        <fullName evidence="1">Uncharacterized protein</fullName>
    </submittedName>
</protein>
<name>A0A3S4GAH2_SERRU</name>
<dbReference type="EMBL" id="LR134155">
    <property type="protein sequence ID" value="VEA70043.1"/>
    <property type="molecule type" value="Genomic_DNA"/>
</dbReference>